<dbReference type="AlphaFoldDB" id="A0A2T0RC27"/>
<evidence type="ECO:0000313" key="2">
    <source>
        <dbReference type="EMBL" id="PRY18680.1"/>
    </source>
</evidence>
<dbReference type="Proteomes" id="UP000239209">
    <property type="component" value="Unassembled WGS sequence"/>
</dbReference>
<dbReference type="EMBL" id="PVZG01000046">
    <property type="protein sequence ID" value="PRY18680.1"/>
    <property type="molecule type" value="Genomic_DNA"/>
</dbReference>
<evidence type="ECO:0000313" key="3">
    <source>
        <dbReference type="Proteomes" id="UP000239209"/>
    </source>
</evidence>
<keyword evidence="1" id="KW-0732">Signal</keyword>
<dbReference type="RefSeq" id="WP_106131431.1">
    <property type="nucleotide sequence ID" value="NZ_PVZG01000046.1"/>
</dbReference>
<sequence>MRRILTGLLAAVLGLTVGLFAAQPASANGAGHSCADTDGTGVRICLYNFPEYIAGLGYWQRSHAQIGGTCQNLSQHTFTTGGTVNNATSSYIISAGNLPPFSYWRVRFYDWVNCASAGGYVDKYVTSNGGNYMYSSDLGPESDWIGSVQIFVGG</sequence>
<feature type="signal peptide" evidence="1">
    <location>
        <begin position="1"/>
        <end position="21"/>
    </location>
</feature>
<organism evidence="2 3">
    <name type="scientific">Pseudosporangium ferrugineum</name>
    <dbReference type="NCBI Taxonomy" id="439699"/>
    <lineage>
        <taxon>Bacteria</taxon>
        <taxon>Bacillati</taxon>
        <taxon>Actinomycetota</taxon>
        <taxon>Actinomycetes</taxon>
        <taxon>Micromonosporales</taxon>
        <taxon>Micromonosporaceae</taxon>
        <taxon>Pseudosporangium</taxon>
    </lineage>
</organism>
<reference evidence="2 3" key="1">
    <citation type="submission" date="2018-03" db="EMBL/GenBank/DDBJ databases">
        <title>Genomic Encyclopedia of Archaeal and Bacterial Type Strains, Phase II (KMG-II): from individual species to whole genera.</title>
        <authorList>
            <person name="Goeker M."/>
        </authorList>
    </citation>
    <scope>NUCLEOTIDE SEQUENCE [LARGE SCALE GENOMIC DNA]</scope>
    <source>
        <strain evidence="2 3">DSM 45348</strain>
    </source>
</reference>
<keyword evidence="3" id="KW-1185">Reference proteome</keyword>
<gene>
    <name evidence="2" type="ORF">CLV70_14612</name>
</gene>
<protein>
    <recommendedName>
        <fullName evidence="4">Peptidase inhibitor family I36</fullName>
    </recommendedName>
</protein>
<comment type="caution">
    <text evidence="2">The sequence shown here is derived from an EMBL/GenBank/DDBJ whole genome shotgun (WGS) entry which is preliminary data.</text>
</comment>
<evidence type="ECO:0008006" key="4">
    <source>
        <dbReference type="Google" id="ProtNLM"/>
    </source>
</evidence>
<accession>A0A2T0RC27</accession>
<feature type="chain" id="PRO_5039540573" description="Peptidase inhibitor family I36" evidence="1">
    <location>
        <begin position="22"/>
        <end position="154"/>
    </location>
</feature>
<proteinExistence type="predicted"/>
<name>A0A2T0RC27_9ACTN</name>
<evidence type="ECO:0000256" key="1">
    <source>
        <dbReference type="SAM" id="SignalP"/>
    </source>
</evidence>